<gene>
    <name evidence="2" type="ORF">C8D91_1647</name>
</gene>
<sequence length="237" mass="26208">MKYVSFMFYLLLSHVTLAANHQVIVHENRFSPEVVNVQSGDTVQWVVTAGNHQISANANNQAVAFTSPMLTPNSQFSFIVEGSGGEIYYQSTADPNMQGAIVVAAEANDFVIDERINANYFNPDTPGQGMLFEYVPSSQLLIAYWFTYNQAGDSQQWFIATGNPMGNRATLTVAEPMGGKLNDPQTIHVATWGELTLVFDNCYQATAYYNASAEKHAGEFSLERLYLAQSCEPEHLP</sequence>
<dbReference type="Proteomes" id="UP000295724">
    <property type="component" value="Unassembled WGS sequence"/>
</dbReference>
<name>A0A4V3DI43_9GAMM</name>
<feature type="signal peptide" evidence="1">
    <location>
        <begin position="1"/>
        <end position="18"/>
    </location>
</feature>
<keyword evidence="1" id="KW-0732">Signal</keyword>
<protein>
    <submittedName>
        <fullName evidence="2">Plastocyanin</fullName>
    </submittedName>
</protein>
<accession>A0A4V3DI43</accession>
<dbReference type="EMBL" id="SNZB01000003">
    <property type="protein sequence ID" value="TDR20671.1"/>
    <property type="molecule type" value="Genomic_DNA"/>
</dbReference>
<keyword evidence="3" id="KW-1185">Reference proteome</keyword>
<evidence type="ECO:0000313" key="3">
    <source>
        <dbReference type="Proteomes" id="UP000295724"/>
    </source>
</evidence>
<reference evidence="2 3" key="1">
    <citation type="submission" date="2019-03" db="EMBL/GenBank/DDBJ databases">
        <title>Genomic Encyclopedia of Type Strains, Phase IV (KMG-IV): sequencing the most valuable type-strain genomes for metagenomic binning, comparative biology and taxonomic classification.</title>
        <authorList>
            <person name="Goeker M."/>
        </authorList>
    </citation>
    <scope>NUCLEOTIDE SEQUENCE [LARGE SCALE GENOMIC DNA]</scope>
    <source>
        <strain evidence="2 3">DSM 25488</strain>
    </source>
</reference>
<comment type="caution">
    <text evidence="2">The sequence shown here is derived from an EMBL/GenBank/DDBJ whole genome shotgun (WGS) entry which is preliminary data.</text>
</comment>
<dbReference type="AlphaFoldDB" id="A0A4V3DI43"/>
<dbReference type="RefSeq" id="WP_099018499.1">
    <property type="nucleotide sequence ID" value="NZ_NIHB01000001.1"/>
</dbReference>
<dbReference type="InterPro" id="IPR008972">
    <property type="entry name" value="Cupredoxin"/>
</dbReference>
<feature type="chain" id="PRO_5021033341" evidence="1">
    <location>
        <begin position="19"/>
        <end position="237"/>
    </location>
</feature>
<evidence type="ECO:0000256" key="1">
    <source>
        <dbReference type="SAM" id="SignalP"/>
    </source>
</evidence>
<dbReference type="OrthoDB" id="5950305at2"/>
<dbReference type="Gene3D" id="2.60.40.420">
    <property type="entry name" value="Cupredoxins - blue copper proteins"/>
    <property type="match status" value="1"/>
</dbReference>
<proteinExistence type="predicted"/>
<evidence type="ECO:0000313" key="2">
    <source>
        <dbReference type="EMBL" id="TDR20671.1"/>
    </source>
</evidence>
<dbReference type="SUPFAM" id="SSF49503">
    <property type="entry name" value="Cupredoxins"/>
    <property type="match status" value="1"/>
</dbReference>
<organism evidence="2 3">
    <name type="scientific">Marinicella litoralis</name>
    <dbReference type="NCBI Taxonomy" id="644220"/>
    <lineage>
        <taxon>Bacteria</taxon>
        <taxon>Pseudomonadati</taxon>
        <taxon>Pseudomonadota</taxon>
        <taxon>Gammaproteobacteria</taxon>
        <taxon>Lysobacterales</taxon>
        <taxon>Marinicellaceae</taxon>
        <taxon>Marinicella</taxon>
    </lineage>
</organism>